<keyword evidence="3" id="KW-0496">Mitochondrion</keyword>
<evidence type="ECO:0000256" key="6">
    <source>
        <dbReference type="ARBA" id="ARBA00041104"/>
    </source>
</evidence>
<comment type="caution">
    <text evidence="8">The sequence shown here is derived from an EMBL/GenBank/DDBJ whole genome shotgun (WGS) entry which is preliminary data.</text>
</comment>
<evidence type="ECO:0000256" key="2">
    <source>
        <dbReference type="ARBA" id="ARBA00004569"/>
    </source>
</evidence>
<keyword evidence="4" id="KW-1015">Disulfide bond</keyword>
<dbReference type="InterPro" id="IPR009069">
    <property type="entry name" value="Cys_alpha_HP_mot_SF"/>
</dbReference>
<name>A0ABR1F5N8_9ASCO</name>
<organism evidence="8 9">
    <name type="scientific">Myxozyma melibiosi</name>
    <dbReference type="NCBI Taxonomy" id="54550"/>
    <lineage>
        <taxon>Eukaryota</taxon>
        <taxon>Fungi</taxon>
        <taxon>Dikarya</taxon>
        <taxon>Ascomycota</taxon>
        <taxon>Saccharomycotina</taxon>
        <taxon>Lipomycetes</taxon>
        <taxon>Lipomycetales</taxon>
        <taxon>Lipomycetaceae</taxon>
        <taxon>Myxozyma</taxon>
    </lineage>
</organism>
<evidence type="ECO:0000256" key="1">
    <source>
        <dbReference type="ARBA" id="ARBA00003875"/>
    </source>
</evidence>
<evidence type="ECO:0000256" key="5">
    <source>
        <dbReference type="ARBA" id="ARBA00038264"/>
    </source>
</evidence>
<comment type="similarity">
    <text evidence="5">Belongs to the COX23 family.</text>
</comment>
<accession>A0ABR1F5N8</accession>
<dbReference type="RefSeq" id="XP_064768195.1">
    <property type="nucleotide sequence ID" value="XM_064914936.1"/>
</dbReference>
<comment type="function">
    <text evidence="1">Required for the assembly of cytochrome c oxidase.</text>
</comment>
<keyword evidence="9" id="KW-1185">Reference proteome</keyword>
<dbReference type="EMBL" id="JBBJBU010000006">
    <property type="protein sequence ID" value="KAK7205162.1"/>
    <property type="molecule type" value="Genomic_DNA"/>
</dbReference>
<protein>
    <recommendedName>
        <fullName evidence="6">Cytochrome c oxidase-assembly factor COX23, mitochondrial</fullName>
    </recommendedName>
</protein>
<evidence type="ECO:0000313" key="8">
    <source>
        <dbReference type="EMBL" id="KAK7205162.1"/>
    </source>
</evidence>
<dbReference type="Proteomes" id="UP001498771">
    <property type="component" value="Unassembled WGS sequence"/>
</dbReference>
<feature type="region of interest" description="Disordered" evidence="7">
    <location>
        <begin position="1"/>
        <end position="35"/>
    </location>
</feature>
<sequence>MSTPEPPKIRPVQDPTLKPRRPKGQEKSSDEDPDVILKRFEADGVNQMYPDDPKDKRHFEAMKAKQTSKFYDPCKLSAQMSLSCLDRNRYNTKRAKENCKEYFEAYKECKTEWLASRRNYRRQES</sequence>
<dbReference type="PANTHER" id="PTHR46811:SF1">
    <property type="entry name" value="COILED-COIL-HELIX-COILED-COIL-HELIX DOMAIN-CONTAINING PROTEIN 7"/>
    <property type="match status" value="1"/>
</dbReference>
<dbReference type="PANTHER" id="PTHR46811">
    <property type="entry name" value="COILED-COIL-HELIX-COILED-COIL-HELIX DOMAIN-CONTAINING PROTEIN 7"/>
    <property type="match status" value="1"/>
</dbReference>
<evidence type="ECO:0000313" key="9">
    <source>
        <dbReference type="Proteomes" id="UP001498771"/>
    </source>
</evidence>
<dbReference type="InterPro" id="IPR051040">
    <property type="entry name" value="COX23"/>
</dbReference>
<dbReference type="PROSITE" id="PS51808">
    <property type="entry name" value="CHCH"/>
    <property type="match status" value="1"/>
</dbReference>
<dbReference type="SUPFAM" id="SSF47072">
    <property type="entry name" value="Cysteine alpha-hairpin motif"/>
    <property type="match status" value="1"/>
</dbReference>
<evidence type="ECO:0000256" key="7">
    <source>
        <dbReference type="SAM" id="MobiDB-lite"/>
    </source>
</evidence>
<reference evidence="8 9" key="1">
    <citation type="submission" date="2024-03" db="EMBL/GenBank/DDBJ databases">
        <title>Genome-scale model development and genomic sequencing of the oleaginous clade Lipomyces.</title>
        <authorList>
            <consortium name="Lawrence Berkeley National Laboratory"/>
            <person name="Czajka J.J."/>
            <person name="Han Y."/>
            <person name="Kim J."/>
            <person name="Mondo S.J."/>
            <person name="Hofstad B.A."/>
            <person name="Robles A."/>
            <person name="Haridas S."/>
            <person name="Riley R."/>
            <person name="LaButti K."/>
            <person name="Pangilinan J."/>
            <person name="Andreopoulos W."/>
            <person name="Lipzen A."/>
            <person name="Yan J."/>
            <person name="Wang M."/>
            <person name="Ng V."/>
            <person name="Grigoriev I.V."/>
            <person name="Spatafora J.W."/>
            <person name="Magnuson J.K."/>
            <person name="Baker S.E."/>
            <person name="Pomraning K.R."/>
        </authorList>
    </citation>
    <scope>NUCLEOTIDE SEQUENCE [LARGE SCALE GENOMIC DNA]</scope>
    <source>
        <strain evidence="8 9">Phaff 52-87</strain>
    </source>
</reference>
<proteinExistence type="inferred from homology"/>
<comment type="subcellular location">
    <subcellularLocation>
        <location evidence="2">Mitochondrion intermembrane space</location>
    </subcellularLocation>
</comment>
<evidence type="ECO:0000256" key="4">
    <source>
        <dbReference type="ARBA" id="ARBA00023157"/>
    </source>
</evidence>
<feature type="compositionally biased region" description="Basic and acidic residues" evidence="7">
    <location>
        <begin position="23"/>
        <end position="35"/>
    </location>
</feature>
<gene>
    <name evidence="8" type="ORF">BZA70DRAFT_311002</name>
</gene>
<dbReference type="GeneID" id="90040448"/>
<evidence type="ECO:0000256" key="3">
    <source>
        <dbReference type="ARBA" id="ARBA00023128"/>
    </source>
</evidence>